<proteinExistence type="predicted"/>
<dbReference type="InterPro" id="IPR038765">
    <property type="entry name" value="Papain-like_cys_pep_sf"/>
</dbReference>
<reference evidence="3" key="1">
    <citation type="submission" date="2025-08" db="UniProtKB">
        <authorList>
            <consortium name="RefSeq"/>
        </authorList>
    </citation>
    <scope>IDENTIFICATION</scope>
</reference>
<dbReference type="InterPro" id="IPR050704">
    <property type="entry name" value="Peptidase_C85-like"/>
</dbReference>
<dbReference type="RefSeq" id="XP_036356695.1">
    <property type="nucleotide sequence ID" value="XM_036500802.1"/>
</dbReference>
<gene>
    <name evidence="3" type="primary">LOC118762324</name>
</gene>
<organism evidence="2 3">
    <name type="scientific">Octopus sinensis</name>
    <name type="common">East Asian common octopus</name>
    <dbReference type="NCBI Taxonomy" id="2607531"/>
    <lineage>
        <taxon>Eukaryota</taxon>
        <taxon>Metazoa</taxon>
        <taxon>Spiralia</taxon>
        <taxon>Lophotrochozoa</taxon>
        <taxon>Mollusca</taxon>
        <taxon>Cephalopoda</taxon>
        <taxon>Coleoidea</taxon>
        <taxon>Octopodiformes</taxon>
        <taxon>Octopoda</taxon>
        <taxon>Incirrata</taxon>
        <taxon>Octopodidae</taxon>
        <taxon>Octopus</taxon>
    </lineage>
</organism>
<dbReference type="GO" id="GO:0004843">
    <property type="term" value="F:cysteine-type deubiquitinase activity"/>
    <property type="evidence" value="ECO:0007669"/>
    <property type="project" value="TreeGrafter"/>
</dbReference>
<evidence type="ECO:0000313" key="2">
    <source>
        <dbReference type="Proteomes" id="UP000515154"/>
    </source>
</evidence>
<dbReference type="SUPFAM" id="SSF54001">
    <property type="entry name" value="Cysteine proteinases"/>
    <property type="match status" value="1"/>
</dbReference>
<dbReference type="CDD" id="cd22755">
    <property type="entry name" value="OTU_CeDUB-like"/>
    <property type="match status" value="1"/>
</dbReference>
<dbReference type="Pfam" id="PF02338">
    <property type="entry name" value="OTU"/>
    <property type="match status" value="1"/>
</dbReference>
<dbReference type="GO" id="GO:0016579">
    <property type="term" value="P:protein deubiquitination"/>
    <property type="evidence" value="ECO:0007669"/>
    <property type="project" value="TreeGrafter"/>
</dbReference>
<dbReference type="PANTHER" id="PTHR12419">
    <property type="entry name" value="OTU DOMAIN CONTAINING PROTEIN"/>
    <property type="match status" value="1"/>
</dbReference>
<dbReference type="InterPro" id="IPR003323">
    <property type="entry name" value="OTU_dom"/>
</dbReference>
<dbReference type="Gene3D" id="3.90.70.80">
    <property type="match status" value="1"/>
</dbReference>
<dbReference type="Proteomes" id="UP000515154">
    <property type="component" value="Linkage group LG2"/>
</dbReference>
<name>A0A7E6EP25_9MOLL</name>
<feature type="domain" description="OTU" evidence="1">
    <location>
        <begin position="81"/>
        <end position="211"/>
    </location>
</feature>
<evidence type="ECO:0000313" key="3">
    <source>
        <dbReference type="RefSeq" id="XP_036356695.1"/>
    </source>
</evidence>
<dbReference type="AlphaFoldDB" id="A0A7E6EP25"/>
<dbReference type="KEGG" id="osn:118762324"/>
<protein>
    <submittedName>
        <fullName evidence="3">OVARIAN TUMOR DOMAIN-containing deubiquitinating enzyme 7-like</fullName>
    </submittedName>
</protein>
<sequence>MIPSIISGCPIRYLSSLSERKNIFSKLNISNTDDFGKSFENTSKPKTKLIESPGGATDNINTPPHDTIYAFLEKVLSKSRRKIDLISGDGNCFFRSLSKEVFGSERFHKWIRKQVVDYMKQRPALFSLFIDGTETIDDHVEKMRSDKVWATTAEIFAAATFLGMDIYLLTPVINQQYEWFRFRPLREVKHRRFYVTLCHTGAEHFDRVVPTDNFDKDFPPPICRGSFLDYFFY</sequence>
<keyword evidence="2" id="KW-1185">Reference proteome</keyword>
<evidence type="ECO:0000259" key="1">
    <source>
        <dbReference type="PROSITE" id="PS50802"/>
    </source>
</evidence>
<dbReference type="PROSITE" id="PS50802">
    <property type="entry name" value="OTU"/>
    <property type="match status" value="1"/>
</dbReference>
<accession>A0A7E6EP25</accession>